<comment type="caution">
    <text evidence="10">The sequence shown here is derived from an EMBL/GenBank/DDBJ whole genome shotgun (WGS) entry which is preliminary data.</text>
</comment>
<keyword evidence="11" id="KW-1185">Reference proteome</keyword>
<feature type="transmembrane region" description="Helical" evidence="7">
    <location>
        <begin position="253"/>
        <end position="280"/>
    </location>
</feature>
<sequence length="837" mass="86471">MLKTTLAGLRAHKLRLVLTALAITLGVGFVSGTFILTDAMRNGFTQSFAADADKLDVAVTPGSHDPEAPKLDDSVLKKVRAVPGVAEAQGLIQGEAPLIGKDGKAYGDFPTYGVSIVEGRLARTPIEQGRAPKTPGEVVLESTLARNTGFKVGDTVKVLDRKQQPRAFTVVGVFDAGVRQDLLVGGAVGFTHGQARTMTGAKTFEEIDVAASGVAPEELRKRVAGAIGPGHTVETGTQYAERLAKSNGADMEMITFALLLFGLVALLVAALVIYNTFNILIAQRMRELALLRCIGAGRSQIFGSVLLESVVVGVIASVTGLAVGIGMAAGAMAILKQVGEDMPISGLPISPRTIIVALAVGVIVTVVSALLPARGATRVAPIAALRTQVEEPGFRAGVVRIVFATLFLLAGLAATALGVTMEPGAAALMAVAGGGVLVFAAVLIAGPIIVRPLGAAVGWLPRKLFGVPGRLAVGNAHRNPKRAATTTIALTVGVTLMTLISVVGSSTKATVTQQLAEQFPMDFVVQGQFGTEAGIPRAFAESLKDKPELGAVVAQRRAEVDLGGSQGTVGVGSVSSDALGTHVKPQFTQGTLADFKPGTVAVSTDVAKSLGRLGDTFSLPTPTGKARFRISATFDAEKTELPAITLVDTDFARLFPKVDDALVMIKVKDGVPTAKARAVVEAAAQPYPTAKLASMADVRSQFNEIFDTMLLIVAGLLGLAIVISLLGIANTLTLSVVERTRESALLRALGLTARQLRRMLSIEALILGVIGALVGVALGSSFGWAATQTLDSDAVFDMPVGQVLLFIVVAAAAGVLAGVLPARRAAKASIVESLASE</sequence>
<dbReference type="InterPro" id="IPR003838">
    <property type="entry name" value="ABC3_permease_C"/>
</dbReference>
<dbReference type="EMBL" id="QZEY01000004">
    <property type="protein sequence ID" value="RJL32375.1"/>
    <property type="molecule type" value="Genomic_DNA"/>
</dbReference>
<proteinExistence type="inferred from homology"/>
<feature type="domain" description="ABC3 transporter permease C-terminal" evidence="8">
    <location>
        <begin position="716"/>
        <end position="829"/>
    </location>
</feature>
<dbReference type="Proteomes" id="UP000265768">
    <property type="component" value="Unassembled WGS sequence"/>
</dbReference>
<organism evidence="10 11">
    <name type="scientific">Bailinhaonella thermotolerans</name>
    <dbReference type="NCBI Taxonomy" id="1070861"/>
    <lineage>
        <taxon>Bacteria</taxon>
        <taxon>Bacillati</taxon>
        <taxon>Actinomycetota</taxon>
        <taxon>Actinomycetes</taxon>
        <taxon>Streptosporangiales</taxon>
        <taxon>Streptosporangiaceae</taxon>
        <taxon>Bailinhaonella</taxon>
    </lineage>
</organism>
<dbReference type="Pfam" id="PF02687">
    <property type="entry name" value="FtsX"/>
    <property type="match status" value="2"/>
</dbReference>
<evidence type="ECO:0000259" key="9">
    <source>
        <dbReference type="Pfam" id="PF12704"/>
    </source>
</evidence>
<dbReference type="InterPro" id="IPR025857">
    <property type="entry name" value="MacB_PCD"/>
</dbReference>
<dbReference type="Pfam" id="PF12704">
    <property type="entry name" value="MacB_PCD"/>
    <property type="match status" value="2"/>
</dbReference>
<feature type="transmembrane region" description="Helical" evidence="7">
    <location>
        <begin position="301"/>
        <end position="334"/>
    </location>
</feature>
<dbReference type="InterPro" id="IPR050250">
    <property type="entry name" value="Macrolide_Exporter_MacB"/>
</dbReference>
<keyword evidence="3 7" id="KW-0812">Transmembrane</keyword>
<evidence type="ECO:0000259" key="8">
    <source>
        <dbReference type="Pfam" id="PF02687"/>
    </source>
</evidence>
<keyword evidence="4 7" id="KW-1133">Transmembrane helix</keyword>
<feature type="transmembrane region" description="Helical" evidence="7">
    <location>
        <begin position="764"/>
        <end position="787"/>
    </location>
</feature>
<feature type="transmembrane region" description="Helical" evidence="7">
    <location>
        <begin position="799"/>
        <end position="820"/>
    </location>
</feature>
<feature type="domain" description="ABC3 transporter permease C-terminal" evidence="8">
    <location>
        <begin position="260"/>
        <end position="379"/>
    </location>
</feature>
<comment type="subcellular location">
    <subcellularLocation>
        <location evidence="1">Cell membrane</location>
        <topology evidence="1">Multi-pass membrane protein</topology>
    </subcellularLocation>
</comment>
<dbReference type="AlphaFoldDB" id="A0A3A4B2H2"/>
<name>A0A3A4B2H2_9ACTN</name>
<feature type="transmembrane region" description="Helical" evidence="7">
    <location>
        <begin position="397"/>
        <end position="419"/>
    </location>
</feature>
<feature type="domain" description="MacB-like periplasmic core" evidence="9">
    <location>
        <begin position="17"/>
        <end position="223"/>
    </location>
</feature>
<evidence type="ECO:0000256" key="1">
    <source>
        <dbReference type="ARBA" id="ARBA00004651"/>
    </source>
</evidence>
<feature type="transmembrane region" description="Helical" evidence="7">
    <location>
        <begin position="354"/>
        <end position="376"/>
    </location>
</feature>
<comment type="similarity">
    <text evidence="6">Belongs to the ABC-4 integral membrane protein family.</text>
</comment>
<feature type="transmembrane region" description="Helical" evidence="7">
    <location>
        <begin position="425"/>
        <end position="450"/>
    </location>
</feature>
<dbReference type="RefSeq" id="WP_119926623.1">
    <property type="nucleotide sequence ID" value="NZ_QZEY01000004.1"/>
</dbReference>
<evidence type="ECO:0000256" key="2">
    <source>
        <dbReference type="ARBA" id="ARBA00022475"/>
    </source>
</evidence>
<evidence type="ECO:0000313" key="11">
    <source>
        <dbReference type="Proteomes" id="UP000265768"/>
    </source>
</evidence>
<feature type="domain" description="MacB-like periplasmic core" evidence="9">
    <location>
        <begin position="484"/>
        <end position="682"/>
    </location>
</feature>
<evidence type="ECO:0000256" key="3">
    <source>
        <dbReference type="ARBA" id="ARBA00022692"/>
    </source>
</evidence>
<dbReference type="GO" id="GO:0022857">
    <property type="term" value="F:transmembrane transporter activity"/>
    <property type="evidence" value="ECO:0007669"/>
    <property type="project" value="TreeGrafter"/>
</dbReference>
<evidence type="ECO:0000256" key="6">
    <source>
        <dbReference type="ARBA" id="ARBA00038076"/>
    </source>
</evidence>
<evidence type="ECO:0000256" key="4">
    <source>
        <dbReference type="ARBA" id="ARBA00022989"/>
    </source>
</evidence>
<keyword evidence="5 7" id="KW-0472">Membrane</keyword>
<feature type="transmembrane region" description="Helical" evidence="7">
    <location>
        <begin position="709"/>
        <end position="737"/>
    </location>
</feature>
<dbReference type="GO" id="GO:0005886">
    <property type="term" value="C:plasma membrane"/>
    <property type="evidence" value="ECO:0007669"/>
    <property type="project" value="UniProtKB-SubCell"/>
</dbReference>
<accession>A0A3A4B2H2</accession>
<gene>
    <name evidence="10" type="ORF">D5H75_12540</name>
</gene>
<evidence type="ECO:0000256" key="7">
    <source>
        <dbReference type="SAM" id="Phobius"/>
    </source>
</evidence>
<evidence type="ECO:0000256" key="5">
    <source>
        <dbReference type="ARBA" id="ARBA00023136"/>
    </source>
</evidence>
<dbReference type="PANTHER" id="PTHR30572:SF4">
    <property type="entry name" value="ABC TRANSPORTER PERMEASE YTRF"/>
    <property type="match status" value="1"/>
</dbReference>
<keyword evidence="2" id="KW-1003">Cell membrane</keyword>
<protein>
    <submittedName>
        <fullName evidence="10">FtsX-like permease family protein</fullName>
    </submittedName>
</protein>
<dbReference type="PANTHER" id="PTHR30572">
    <property type="entry name" value="MEMBRANE COMPONENT OF TRANSPORTER-RELATED"/>
    <property type="match status" value="1"/>
</dbReference>
<dbReference type="OrthoDB" id="9780560at2"/>
<feature type="transmembrane region" description="Helical" evidence="7">
    <location>
        <begin position="483"/>
        <end position="504"/>
    </location>
</feature>
<reference evidence="10 11" key="1">
    <citation type="submission" date="2018-09" db="EMBL/GenBank/DDBJ databases">
        <title>YIM 75507 draft genome.</title>
        <authorList>
            <person name="Tang S."/>
            <person name="Feng Y."/>
        </authorList>
    </citation>
    <scope>NUCLEOTIDE SEQUENCE [LARGE SCALE GENOMIC DNA]</scope>
    <source>
        <strain evidence="10 11">YIM 75507</strain>
    </source>
</reference>
<evidence type="ECO:0000313" key="10">
    <source>
        <dbReference type="EMBL" id="RJL32375.1"/>
    </source>
</evidence>